<feature type="compositionally biased region" description="Polar residues" evidence="1">
    <location>
        <begin position="115"/>
        <end position="124"/>
    </location>
</feature>
<feature type="compositionally biased region" description="Basic residues" evidence="1">
    <location>
        <begin position="797"/>
        <end position="809"/>
    </location>
</feature>
<protein>
    <submittedName>
        <fullName evidence="3">Uncharacterized protein</fullName>
    </submittedName>
</protein>
<feature type="compositionally biased region" description="Low complexity" evidence="1">
    <location>
        <begin position="214"/>
        <end position="231"/>
    </location>
</feature>
<dbReference type="Proteomes" id="UP000663828">
    <property type="component" value="Unassembled WGS sequence"/>
</dbReference>
<feature type="compositionally biased region" description="Polar residues" evidence="1">
    <location>
        <begin position="911"/>
        <end position="945"/>
    </location>
</feature>
<feature type="region of interest" description="Disordered" evidence="1">
    <location>
        <begin position="569"/>
        <end position="650"/>
    </location>
</feature>
<evidence type="ECO:0000256" key="2">
    <source>
        <dbReference type="SAM" id="Phobius"/>
    </source>
</evidence>
<feature type="compositionally biased region" description="Basic residues" evidence="1">
    <location>
        <begin position="1033"/>
        <end position="1044"/>
    </location>
</feature>
<feature type="region of interest" description="Disordered" evidence="1">
    <location>
        <begin position="797"/>
        <end position="820"/>
    </location>
</feature>
<organism evidence="3 4">
    <name type="scientific">Adineta ricciae</name>
    <name type="common">Rotifer</name>
    <dbReference type="NCBI Taxonomy" id="249248"/>
    <lineage>
        <taxon>Eukaryota</taxon>
        <taxon>Metazoa</taxon>
        <taxon>Spiralia</taxon>
        <taxon>Gnathifera</taxon>
        <taxon>Rotifera</taxon>
        <taxon>Eurotatoria</taxon>
        <taxon>Bdelloidea</taxon>
        <taxon>Adinetida</taxon>
        <taxon>Adinetidae</taxon>
        <taxon>Adineta</taxon>
    </lineage>
</organism>
<feature type="region of interest" description="Disordered" evidence="1">
    <location>
        <begin position="109"/>
        <end position="148"/>
    </location>
</feature>
<feature type="compositionally biased region" description="Polar residues" evidence="1">
    <location>
        <begin position="1049"/>
        <end position="1079"/>
    </location>
</feature>
<feature type="compositionally biased region" description="Polar residues" evidence="1">
    <location>
        <begin position="862"/>
        <end position="882"/>
    </location>
</feature>
<feature type="compositionally biased region" description="Basic and acidic residues" evidence="1">
    <location>
        <begin position="125"/>
        <end position="139"/>
    </location>
</feature>
<feature type="region of interest" description="Disordered" evidence="1">
    <location>
        <begin position="1032"/>
        <end position="1151"/>
    </location>
</feature>
<proteinExistence type="predicted"/>
<evidence type="ECO:0000313" key="3">
    <source>
        <dbReference type="EMBL" id="CAF0935006.1"/>
    </source>
</evidence>
<name>A0A814BWH2_ADIRI</name>
<reference evidence="3" key="1">
    <citation type="submission" date="2021-02" db="EMBL/GenBank/DDBJ databases">
        <authorList>
            <person name="Nowell W R."/>
        </authorList>
    </citation>
    <scope>NUCLEOTIDE SEQUENCE</scope>
</reference>
<feature type="compositionally biased region" description="Polar residues" evidence="1">
    <location>
        <begin position="639"/>
        <end position="650"/>
    </location>
</feature>
<feature type="compositionally biased region" description="Polar residues" evidence="1">
    <location>
        <begin position="310"/>
        <end position="329"/>
    </location>
</feature>
<gene>
    <name evidence="3" type="ORF">XAT740_LOCUS9793</name>
</gene>
<feature type="region of interest" description="Disordered" evidence="1">
    <location>
        <begin position="447"/>
        <end position="492"/>
    </location>
</feature>
<feature type="compositionally biased region" description="Polar residues" evidence="1">
    <location>
        <begin position="238"/>
        <end position="268"/>
    </location>
</feature>
<feature type="compositionally biased region" description="Low complexity" evidence="1">
    <location>
        <begin position="618"/>
        <end position="638"/>
    </location>
</feature>
<feature type="compositionally biased region" description="Basic and acidic residues" evidence="1">
    <location>
        <begin position="843"/>
        <end position="854"/>
    </location>
</feature>
<keyword evidence="2" id="KW-0812">Transmembrane</keyword>
<dbReference type="AlphaFoldDB" id="A0A814BWH2"/>
<keyword evidence="2" id="KW-0472">Membrane</keyword>
<feature type="compositionally biased region" description="Polar residues" evidence="1">
    <location>
        <begin position="1111"/>
        <end position="1142"/>
    </location>
</feature>
<feature type="region of interest" description="Disordered" evidence="1">
    <location>
        <begin position="836"/>
        <end position="963"/>
    </location>
</feature>
<comment type="caution">
    <text evidence="3">The sequence shown here is derived from an EMBL/GenBank/DDBJ whole genome shotgun (WGS) entry which is preliminary data.</text>
</comment>
<feature type="region of interest" description="Disordered" evidence="1">
    <location>
        <begin position="172"/>
        <end position="268"/>
    </location>
</feature>
<evidence type="ECO:0000256" key="1">
    <source>
        <dbReference type="SAM" id="MobiDB-lite"/>
    </source>
</evidence>
<dbReference type="EMBL" id="CAJNOR010000510">
    <property type="protein sequence ID" value="CAF0935006.1"/>
    <property type="molecule type" value="Genomic_DNA"/>
</dbReference>
<feature type="compositionally biased region" description="Polar residues" evidence="1">
    <location>
        <begin position="478"/>
        <end position="491"/>
    </location>
</feature>
<evidence type="ECO:0000313" key="4">
    <source>
        <dbReference type="Proteomes" id="UP000663828"/>
    </source>
</evidence>
<keyword evidence="4" id="KW-1185">Reference proteome</keyword>
<feature type="region of interest" description="Disordered" evidence="1">
    <location>
        <begin position="296"/>
        <end position="333"/>
    </location>
</feature>
<feature type="compositionally biased region" description="Basic and acidic residues" evidence="1">
    <location>
        <begin position="174"/>
        <end position="185"/>
    </location>
</feature>
<keyword evidence="2" id="KW-1133">Transmembrane helix</keyword>
<feature type="compositionally biased region" description="Low complexity" evidence="1">
    <location>
        <begin position="193"/>
        <end position="205"/>
    </location>
</feature>
<accession>A0A814BWH2</accession>
<sequence length="1151" mass="129598">MMSVRSPLNQRSLAFIVLISGIVGGLLIVFSILLLCKYCLNRRNLREAEQMKLLYETLNQASFIDPNRFYTKGIREPSPLEPRRSNPLDRYLLQEEQWQIPRSKPILSDYHLPGGQTTHNQSYHSSREHLSVKSHDSSSRRNVANDEEQAYLQVDPRCYVRQSSSTTLALLAHRKSDTPRLEKGHSLNADTRPSPSSLSPYRQSSFDVNLAYRSQQQQQPSTPTSLTSTQPDIYYTPRGSSLSVVGNPVSNTPTSSQHLSPPTPTASRKNSIALIIEKKDLTATLDTFGNQPLTVRSSVVQREHEHSRSLEYSSPPVQQHSPTSSPANDKQSRSFDAVHLLRPGVNRSDVVNRRTKSYECADERRPSTSSIAPAPIVIKIPDMSELVQAAQLSRIQNRRESIKMEEYQSKTGRKETLVQQLSNNDDQAARTASQDLWRLRQSYELEEQQQLDRTSPEDLSPDLLTSTSIDSAGAMPIHNSSNHNPLINNDENPLKYHYRRKSSSNLLLPPPEVRRQALRRTFEKRRSCINQSNARREQQLLNDPMGLDDENLRNPVTKLSALLNNFNSKSENSSFERSLETDFDMQSDTSSRGHNDQFTSIESSGNENALPDVTSRYITTRRQQQQQQQSSPQISPQQNDSGYKSLESQNSQNRTISLDWMSADGGESVIYLGDSRIQQRSVDIKDLDEDLVEQEHQKNQLNVNRRSPKLLHAGLQHSYQETSTNLIQSGSASAPLMQHRSLSTNIPFVDHSKPSPINLSAVLNSNPMNQLNNHHNHNNNNSNKLSTSSSFIRTASKKRREFGKDKKHASSNASLPPLINDERQIAVHQINETTEKFSSLQVRHPDLRRTRSDGSRTVPPNIENSSANELTANPNTRLSSSADGLPVVHSPSGPIRHLLSPNSTDVDKTRVTLQRSPSSTTSHVTLQPQTEAFRSQRNSVSFDTQSSSTTKNKPPPSTNSIFPTCITKPRLKFSMVRESAMTGLGHSAPVYSMPITRDYSIDEKTNRIVNEYLMHDPTLDDKKNFSEDNLHRTIPKRHHHRVRPKTFDETTATSTSPTNLHKQSRSPVNKQRHQNSLQTYPRKHSQYHYPPVHLPENIEQKEAEEKEGDSSDQSTPSLLSHQQSTTAGTRRDNSIASGSPSIIITGDDSGS</sequence>
<feature type="transmembrane region" description="Helical" evidence="2">
    <location>
        <begin position="12"/>
        <end position="35"/>
    </location>
</feature>
<feature type="region of interest" description="Disordered" evidence="1">
    <location>
        <begin position="531"/>
        <end position="552"/>
    </location>
</feature>
<feature type="compositionally biased region" description="Polar residues" evidence="1">
    <location>
        <begin position="584"/>
        <end position="607"/>
    </location>
</feature>